<dbReference type="InterPro" id="IPR006134">
    <property type="entry name" value="DNA-dir_DNA_pol_B_multi_dom"/>
</dbReference>
<dbReference type="AlphaFoldDB" id="A0A2R4X334"/>
<evidence type="ECO:0000256" key="4">
    <source>
        <dbReference type="ARBA" id="ARBA00022695"/>
    </source>
</evidence>
<dbReference type="InterPro" id="IPR006172">
    <property type="entry name" value="DNA-dir_DNA_pol_B"/>
</dbReference>
<dbReference type="PANTHER" id="PTHR10322:SF23">
    <property type="entry name" value="DNA POLYMERASE DELTA CATALYTIC SUBUNIT"/>
    <property type="match status" value="1"/>
</dbReference>
<evidence type="ECO:0000313" key="10">
    <source>
        <dbReference type="Proteomes" id="UP000244727"/>
    </source>
</evidence>
<dbReference type="GO" id="GO:0000166">
    <property type="term" value="F:nucleotide binding"/>
    <property type="evidence" value="ECO:0007669"/>
    <property type="project" value="InterPro"/>
</dbReference>
<keyword evidence="6" id="KW-0238">DNA-binding</keyword>
<dbReference type="InterPro" id="IPR042087">
    <property type="entry name" value="DNA_pol_B_thumb"/>
</dbReference>
<dbReference type="SMART" id="SM00486">
    <property type="entry name" value="POLBc"/>
    <property type="match status" value="1"/>
</dbReference>
<gene>
    <name evidence="9" type="ORF">HARCEL1_10990</name>
</gene>
<sequence length="700" mass="76858">MLTVQFEDGDAIVWATTAASARPERHAYTPALFVGGPSKARTHVRAALADDPKVGDMATVHRFPDLHADEREPVLRVAVERVGEIRTLAREIRTHHEAGSFGPGTLRLYDVDLDPGARYCLDTGRSPVPDRDLRTLALDLPAAARADDDLSGLLIDGDPIDGGEARTLATLADRLDRDDPDVLVCSTGEIVPLVAAAADRHGIDCPLGRRPGLDQRAGANTVESYGRVLHSPARYSVPGRVIVDREGSFLHDDGGLPGLRDLAERSRRPLQATARGSIGTILTSIEIREARARDVLVPWNKWEPEAFTTVPTLYDADRGGFTFAPSVGVHEDVIEVDFASLYPSIMVEYNVSPETVGCDCCANDRVPGLEYSICDDRGFMADVLAPLIEDRAAMKARMAADGISDAERDRLAAQADALKWILVSSFGYQGYRNAKFGRIEAHEAINAFAREILLDAKDRLEAAGWRVVHGIVDSLWVTAGEDPDPIADVAASISETVGIDLELEDRFDWVAFVPRKDSRAGALTRYFGRVADREEYKRRGIAARRRSTCEYVAETQKALIETFDRERDPEPVCERAQRAIDRLERGAVDAEDLVIRTRATRDPGAYDRHTRTADALARAKRAGLAVGAGRDVRYVVSDDTRQGPERVRLPFEDGAFDPAFYADRVLRACEEVVAPVGWDRDRIERYLAGTRELGLAAFGG</sequence>
<evidence type="ECO:0000259" key="8">
    <source>
        <dbReference type="Pfam" id="PF00136"/>
    </source>
</evidence>
<dbReference type="EMBL" id="CP028858">
    <property type="protein sequence ID" value="AWB28192.1"/>
    <property type="molecule type" value="Genomic_DNA"/>
</dbReference>
<dbReference type="RefSeq" id="WP_108383488.1">
    <property type="nucleotide sequence ID" value="NZ_CP028858.1"/>
</dbReference>
<dbReference type="PANTHER" id="PTHR10322">
    <property type="entry name" value="DNA POLYMERASE CATALYTIC SUBUNIT"/>
    <property type="match status" value="1"/>
</dbReference>
<proteinExistence type="inferred from homology"/>
<keyword evidence="5" id="KW-0239">DNA-directed DNA polymerase</keyword>
<dbReference type="GeneID" id="36513039"/>
<dbReference type="InterPro" id="IPR043502">
    <property type="entry name" value="DNA/RNA_pol_sf"/>
</dbReference>
<evidence type="ECO:0000256" key="7">
    <source>
        <dbReference type="ARBA" id="ARBA00049244"/>
    </source>
</evidence>
<dbReference type="SUPFAM" id="SSF56672">
    <property type="entry name" value="DNA/RNA polymerases"/>
    <property type="match status" value="1"/>
</dbReference>
<feature type="domain" description="DNA-directed DNA polymerase family B multifunctional" evidence="8">
    <location>
        <begin position="316"/>
        <end position="648"/>
    </location>
</feature>
<dbReference type="GO" id="GO:0003677">
    <property type="term" value="F:DNA binding"/>
    <property type="evidence" value="ECO:0007669"/>
    <property type="project" value="UniProtKB-KW"/>
</dbReference>
<evidence type="ECO:0000256" key="2">
    <source>
        <dbReference type="ARBA" id="ARBA00012417"/>
    </source>
</evidence>
<name>A0A2R4X334_9EURY</name>
<dbReference type="InterPro" id="IPR050240">
    <property type="entry name" value="DNA_pol_type-B"/>
</dbReference>
<protein>
    <recommendedName>
        <fullName evidence="2">DNA-directed DNA polymerase</fullName>
        <ecNumber evidence="2">2.7.7.7</ecNumber>
    </recommendedName>
</protein>
<keyword evidence="4" id="KW-0548">Nucleotidyltransferase</keyword>
<keyword evidence="3" id="KW-0808">Transferase</keyword>
<comment type="similarity">
    <text evidence="1">Belongs to the DNA polymerase type-B family.</text>
</comment>
<dbReference type="NCBIfam" id="NF004418">
    <property type="entry name" value="PRK05761.1-4"/>
    <property type="match status" value="1"/>
</dbReference>
<dbReference type="KEGG" id="harc:HARCEL1_10990"/>
<organism evidence="9 10">
    <name type="scientific">Halococcoides cellulosivorans</name>
    <dbReference type="NCBI Taxonomy" id="1679096"/>
    <lineage>
        <taxon>Archaea</taxon>
        <taxon>Methanobacteriati</taxon>
        <taxon>Methanobacteriota</taxon>
        <taxon>Stenosarchaea group</taxon>
        <taxon>Halobacteria</taxon>
        <taxon>Halobacteriales</taxon>
        <taxon>Haloarculaceae</taxon>
        <taxon>Halococcoides</taxon>
    </lineage>
</organism>
<evidence type="ECO:0000256" key="5">
    <source>
        <dbReference type="ARBA" id="ARBA00022932"/>
    </source>
</evidence>
<dbReference type="Pfam" id="PF00136">
    <property type="entry name" value="DNA_pol_B"/>
    <property type="match status" value="1"/>
</dbReference>
<evidence type="ECO:0000313" key="9">
    <source>
        <dbReference type="EMBL" id="AWB28192.1"/>
    </source>
</evidence>
<keyword evidence="10" id="KW-1185">Reference proteome</keyword>
<dbReference type="EC" id="2.7.7.7" evidence="2"/>
<accession>A0A2R4X334</accession>
<dbReference type="InterPro" id="IPR023211">
    <property type="entry name" value="DNA_pol_palm_dom_sf"/>
</dbReference>
<dbReference type="Gene3D" id="1.10.287.690">
    <property type="entry name" value="Helix hairpin bin"/>
    <property type="match status" value="1"/>
</dbReference>
<evidence type="ECO:0000256" key="3">
    <source>
        <dbReference type="ARBA" id="ARBA00022679"/>
    </source>
</evidence>
<evidence type="ECO:0000256" key="1">
    <source>
        <dbReference type="ARBA" id="ARBA00005755"/>
    </source>
</evidence>
<reference evidence="9 10" key="1">
    <citation type="submission" date="2018-04" db="EMBL/GenBank/DDBJ databases">
        <title>Halococcoides cellulosivorans gen. nov., sp. nov., an extremely halophilic cellulose-utilizing haloarchaeon from hypersaline lakes.</title>
        <authorList>
            <person name="Sorokin D.Y."/>
            <person name="Toshchakov S.V."/>
            <person name="Samarov N.I."/>
            <person name="Korzhenkov A."/>
            <person name="Kublanov I.V."/>
        </authorList>
    </citation>
    <scope>NUCLEOTIDE SEQUENCE [LARGE SCALE GENOMIC DNA]</scope>
    <source>
        <strain evidence="9 10">HArcel1</strain>
    </source>
</reference>
<dbReference type="Gene3D" id="1.10.132.60">
    <property type="entry name" value="DNA polymerase family B, C-terminal domain"/>
    <property type="match status" value="1"/>
</dbReference>
<comment type="catalytic activity">
    <reaction evidence="7">
        <text>DNA(n) + a 2'-deoxyribonucleoside 5'-triphosphate = DNA(n+1) + diphosphate</text>
        <dbReference type="Rhea" id="RHEA:22508"/>
        <dbReference type="Rhea" id="RHEA-COMP:17339"/>
        <dbReference type="Rhea" id="RHEA-COMP:17340"/>
        <dbReference type="ChEBI" id="CHEBI:33019"/>
        <dbReference type="ChEBI" id="CHEBI:61560"/>
        <dbReference type="ChEBI" id="CHEBI:173112"/>
        <dbReference type="EC" id="2.7.7.7"/>
    </reaction>
</comment>
<dbReference type="Gene3D" id="3.90.1600.10">
    <property type="entry name" value="Palm domain of DNA polymerase"/>
    <property type="match status" value="1"/>
</dbReference>
<dbReference type="Proteomes" id="UP000244727">
    <property type="component" value="Chromosome"/>
</dbReference>
<evidence type="ECO:0000256" key="6">
    <source>
        <dbReference type="ARBA" id="ARBA00023125"/>
    </source>
</evidence>
<dbReference type="GO" id="GO:0006261">
    <property type="term" value="P:DNA-templated DNA replication"/>
    <property type="evidence" value="ECO:0007669"/>
    <property type="project" value="TreeGrafter"/>
</dbReference>
<dbReference type="GO" id="GO:0003887">
    <property type="term" value="F:DNA-directed DNA polymerase activity"/>
    <property type="evidence" value="ECO:0007669"/>
    <property type="project" value="UniProtKB-KW"/>
</dbReference>